<accession>A0ABT1R4Y4</accession>
<evidence type="ECO:0000256" key="2">
    <source>
        <dbReference type="ARBA" id="ARBA00022679"/>
    </source>
</evidence>
<dbReference type="InterPro" id="IPR043129">
    <property type="entry name" value="ATPase_NBD"/>
</dbReference>
<evidence type="ECO:0000313" key="7">
    <source>
        <dbReference type="EMBL" id="MCQ4630247.1"/>
    </source>
</evidence>
<sequence length="511" mass="54721">MALLLGIDNGLTVTKAVIFEEDGTPIAVARRRVPQSFPAPRHVERDMDGLWTATAEAIRKAIDKSGRPASDIKAVAATAHGDGLYLLDREKRPLGPGILSLDSRAGAIVEAWEKDGVAKRALELTGQTAHASAPSALLAHIKQHEPERYRAIGHVFSCKDWLRFCLTDVVGTDLTEASTSFPDVRTQAYDLAALEVFGLGDLWPALAPVSRPDEIVGTVTRAAAEATGLVEGTPVAAGLHDVTASALGIGGHAPGALAVVAGTYSINELVTETPMVDPRWFCRNGIRKGWWNSMAISPASTANYDWFLDNFCRDLSEKAEREGTDIHTLLRPELERALEKPSDILFHPFLFGSPFGSGASAGFFGVHGWHERGDLLKAVLEGIVFNHKLHIEELLSAVPVKRMRISGGGARSTVLAQMFADATGLVVDVSSADEAAAWGAALVAGAAVGLYPSPEEGAAATTRILRSHEPDPVRGAELAERYNLYRQLADAMAPQWRAIEDLAKRSGEARG</sequence>
<dbReference type="PROSITE" id="PS00445">
    <property type="entry name" value="FGGY_KINASES_2"/>
    <property type="match status" value="1"/>
</dbReference>
<evidence type="ECO:0000313" key="8">
    <source>
        <dbReference type="Proteomes" id="UP000996601"/>
    </source>
</evidence>
<evidence type="ECO:0000259" key="6">
    <source>
        <dbReference type="Pfam" id="PF02782"/>
    </source>
</evidence>
<keyword evidence="8" id="KW-1185">Reference proteome</keyword>
<dbReference type="CDD" id="cd07802">
    <property type="entry name" value="ASKHA_NBD_FGGY_EcLyxK-like"/>
    <property type="match status" value="1"/>
</dbReference>
<dbReference type="Pfam" id="PF02782">
    <property type="entry name" value="FGGY_C"/>
    <property type="match status" value="1"/>
</dbReference>
<dbReference type="InterPro" id="IPR018485">
    <property type="entry name" value="FGGY_C"/>
</dbReference>
<dbReference type="Gene3D" id="3.30.420.40">
    <property type="match status" value="2"/>
</dbReference>
<dbReference type="RefSeq" id="WP_256116475.1">
    <property type="nucleotide sequence ID" value="NZ_WHSB02000003.1"/>
</dbReference>
<evidence type="ECO:0000256" key="3">
    <source>
        <dbReference type="ARBA" id="ARBA00022777"/>
    </source>
</evidence>
<dbReference type="Proteomes" id="UP000996601">
    <property type="component" value="Unassembled WGS sequence"/>
</dbReference>
<feature type="domain" description="Carbohydrate kinase FGGY N-terminal" evidence="5">
    <location>
        <begin position="4"/>
        <end position="248"/>
    </location>
</feature>
<dbReference type="PIRSF" id="PIRSF000538">
    <property type="entry name" value="GlpK"/>
    <property type="match status" value="1"/>
</dbReference>
<gene>
    <name evidence="7" type="ORF">GB927_009385</name>
</gene>
<reference evidence="7" key="1">
    <citation type="submission" date="2021-07" db="EMBL/GenBank/DDBJ databases">
        <title>Shinella sp. nov., a novel member of the genus Shinella from water.</title>
        <authorList>
            <person name="Deng Y."/>
        </authorList>
    </citation>
    <scope>NUCLEOTIDE SEQUENCE</scope>
    <source>
        <strain evidence="7">CPCC 100929</strain>
    </source>
</reference>
<keyword evidence="3 4" id="KW-0418">Kinase</keyword>
<dbReference type="PANTHER" id="PTHR43095:SF3">
    <property type="entry name" value="L-XYLULOSE_3-KETO-L-GULONATE KINASE"/>
    <property type="match status" value="1"/>
</dbReference>
<organism evidence="7 8">
    <name type="scientific">Shinella lacus</name>
    <dbReference type="NCBI Taxonomy" id="2654216"/>
    <lineage>
        <taxon>Bacteria</taxon>
        <taxon>Pseudomonadati</taxon>
        <taxon>Pseudomonadota</taxon>
        <taxon>Alphaproteobacteria</taxon>
        <taxon>Hyphomicrobiales</taxon>
        <taxon>Rhizobiaceae</taxon>
        <taxon>Shinella</taxon>
    </lineage>
</organism>
<proteinExistence type="inferred from homology"/>
<dbReference type="InterPro" id="IPR050406">
    <property type="entry name" value="FGGY_Carb_Kinase"/>
</dbReference>
<comment type="caution">
    <text evidence="7">The sequence shown here is derived from an EMBL/GenBank/DDBJ whole genome shotgun (WGS) entry which is preliminary data.</text>
</comment>
<dbReference type="SUPFAM" id="SSF53067">
    <property type="entry name" value="Actin-like ATPase domain"/>
    <property type="match status" value="2"/>
</dbReference>
<keyword evidence="2 4" id="KW-0808">Transferase</keyword>
<evidence type="ECO:0000256" key="4">
    <source>
        <dbReference type="RuleBase" id="RU003733"/>
    </source>
</evidence>
<dbReference type="InterPro" id="IPR000577">
    <property type="entry name" value="Carb_kinase_FGGY"/>
</dbReference>
<comment type="similarity">
    <text evidence="1 4">Belongs to the FGGY kinase family.</text>
</comment>
<dbReference type="Pfam" id="PF00370">
    <property type="entry name" value="FGGY_N"/>
    <property type="match status" value="1"/>
</dbReference>
<dbReference type="InterPro" id="IPR018484">
    <property type="entry name" value="FGGY_N"/>
</dbReference>
<dbReference type="GO" id="GO:0016301">
    <property type="term" value="F:kinase activity"/>
    <property type="evidence" value="ECO:0007669"/>
    <property type="project" value="UniProtKB-KW"/>
</dbReference>
<protein>
    <submittedName>
        <fullName evidence="7">Carbohydrate kinase</fullName>
    </submittedName>
</protein>
<name>A0ABT1R4Y4_9HYPH</name>
<dbReference type="EMBL" id="WHSB02000003">
    <property type="protein sequence ID" value="MCQ4630247.1"/>
    <property type="molecule type" value="Genomic_DNA"/>
</dbReference>
<evidence type="ECO:0000256" key="1">
    <source>
        <dbReference type="ARBA" id="ARBA00009156"/>
    </source>
</evidence>
<feature type="domain" description="Carbohydrate kinase FGGY C-terminal" evidence="6">
    <location>
        <begin position="257"/>
        <end position="447"/>
    </location>
</feature>
<evidence type="ECO:0000259" key="5">
    <source>
        <dbReference type="Pfam" id="PF00370"/>
    </source>
</evidence>
<dbReference type="PANTHER" id="PTHR43095">
    <property type="entry name" value="SUGAR KINASE"/>
    <property type="match status" value="1"/>
</dbReference>
<dbReference type="InterPro" id="IPR018483">
    <property type="entry name" value="Carb_kinase_FGGY_CS"/>
</dbReference>